<dbReference type="PANTHER" id="PTHR30558:SF7">
    <property type="entry name" value="TOL-PAL SYSTEM PROTEIN TOLR"/>
    <property type="match status" value="1"/>
</dbReference>
<evidence type="ECO:0000256" key="1">
    <source>
        <dbReference type="ARBA" id="ARBA00004162"/>
    </source>
</evidence>
<feature type="transmembrane region" description="Helical" evidence="10">
    <location>
        <begin position="20"/>
        <end position="38"/>
    </location>
</feature>
<evidence type="ECO:0000256" key="7">
    <source>
        <dbReference type="ARBA" id="ARBA00022989"/>
    </source>
</evidence>
<dbReference type="HAMAP" id="MF_02203">
    <property type="entry name" value="TolR"/>
    <property type="match status" value="1"/>
</dbReference>
<evidence type="ECO:0000256" key="3">
    <source>
        <dbReference type="ARBA" id="ARBA00022475"/>
    </source>
</evidence>
<evidence type="ECO:0000256" key="2">
    <source>
        <dbReference type="ARBA" id="ARBA00005811"/>
    </source>
</evidence>
<dbReference type="GO" id="GO:0022857">
    <property type="term" value="F:transmembrane transporter activity"/>
    <property type="evidence" value="ECO:0007669"/>
    <property type="project" value="InterPro"/>
</dbReference>
<dbReference type="InterPro" id="IPR003400">
    <property type="entry name" value="ExbD"/>
</dbReference>
<evidence type="ECO:0000313" key="12">
    <source>
        <dbReference type="Proteomes" id="UP000005317"/>
    </source>
</evidence>
<comment type="subcellular location">
    <subcellularLocation>
        <location evidence="10">Cell inner membrane</location>
        <topology evidence="10">Single-pass membrane protein</topology>
    </subcellularLocation>
    <subcellularLocation>
        <location evidence="1">Cell membrane</location>
        <topology evidence="1">Single-pass membrane protein</topology>
    </subcellularLocation>
</comment>
<evidence type="ECO:0000256" key="8">
    <source>
        <dbReference type="ARBA" id="ARBA00023136"/>
    </source>
</evidence>
<organism evidence="11 12">
    <name type="scientific">Thiothrix nivea (strain ATCC 35100 / DSM 5205 / JP2)</name>
    <dbReference type="NCBI Taxonomy" id="870187"/>
    <lineage>
        <taxon>Bacteria</taxon>
        <taxon>Pseudomonadati</taxon>
        <taxon>Pseudomonadota</taxon>
        <taxon>Gammaproteobacteria</taxon>
        <taxon>Thiotrichales</taxon>
        <taxon>Thiotrichaceae</taxon>
        <taxon>Thiothrix</taxon>
    </lineage>
</organism>
<proteinExistence type="inferred from homology"/>
<name>A0A656HDE6_THINJ</name>
<dbReference type="NCBIfam" id="TIGR02801">
    <property type="entry name" value="tolR"/>
    <property type="match status" value="1"/>
</dbReference>
<dbReference type="Proteomes" id="UP000005317">
    <property type="component" value="Unassembled WGS sequence"/>
</dbReference>
<dbReference type="AlphaFoldDB" id="A0A656HDE6"/>
<comment type="similarity">
    <text evidence="2 10">Belongs to the ExbD/TolR family.</text>
</comment>
<accession>A0A656HDE6</accession>
<dbReference type="Pfam" id="PF02472">
    <property type="entry name" value="ExbD"/>
    <property type="match status" value="1"/>
</dbReference>
<sequence>MSTACRRKRRAMSQMNVVPYIDVMLVLLVIFMVTAPMMQTGVEVDAPDAQAEPLETDNQQEPLTISVDAGGHYFLDDGSEVPADGITSYVSSQLDEKAERPIYVRADSTVEYRYLMSAMIAVQKAGAKKIGLMADPAPPDRN</sequence>
<comment type="subunit">
    <text evidence="10">The Tol-Pal system is composed of five core proteins: the inner membrane proteins TolA, TolQ and TolR, the periplasmic protein TolB and the outer membrane protein Pal. They form a network linking the inner and outer membranes and the peptidoglycan layer.</text>
</comment>
<dbReference type="EMBL" id="JH651384">
    <property type="protein sequence ID" value="EIJ34393.1"/>
    <property type="molecule type" value="Genomic_DNA"/>
</dbReference>
<comment type="function">
    <text evidence="10">Part of the Tol-Pal system, which plays a role in outer membrane invagination during cell division and is important for maintaining outer membrane integrity.</text>
</comment>
<keyword evidence="4 10" id="KW-0997">Cell inner membrane</keyword>
<evidence type="ECO:0000256" key="9">
    <source>
        <dbReference type="ARBA" id="ARBA00023306"/>
    </source>
</evidence>
<dbReference type="Gene3D" id="3.30.420.270">
    <property type="match status" value="1"/>
</dbReference>
<reference evidence="12" key="1">
    <citation type="journal article" date="2011" name="Stand. Genomic Sci.">
        <title>Genome sequence of the filamentous, gliding Thiothrix nivea neotype strain (JP2(T)).</title>
        <authorList>
            <person name="Lapidus A."/>
            <person name="Nolan M."/>
            <person name="Lucas S."/>
            <person name="Glavina Del Rio T."/>
            <person name="Tice H."/>
            <person name="Cheng J.F."/>
            <person name="Tapia R."/>
            <person name="Han C."/>
            <person name="Goodwin L."/>
            <person name="Pitluck S."/>
            <person name="Liolios K."/>
            <person name="Pagani I."/>
            <person name="Ivanova N."/>
            <person name="Huntemann M."/>
            <person name="Mavromatis K."/>
            <person name="Mikhailova N."/>
            <person name="Pati A."/>
            <person name="Chen A."/>
            <person name="Palaniappan K."/>
            <person name="Land M."/>
            <person name="Brambilla E.M."/>
            <person name="Rohde M."/>
            <person name="Abt B."/>
            <person name="Verbarg S."/>
            <person name="Goker M."/>
            <person name="Bristow J."/>
            <person name="Eisen J.A."/>
            <person name="Markowitz V."/>
            <person name="Hugenholtz P."/>
            <person name="Kyrpides N.C."/>
            <person name="Klenk H.P."/>
            <person name="Woyke T."/>
        </authorList>
    </citation>
    <scope>NUCLEOTIDE SEQUENCE [LARGE SCALE GENOMIC DNA]</scope>
    <source>
        <strain evidence="12">ATCC 35100 / DSM 5205 / JP2</strain>
    </source>
</reference>
<evidence type="ECO:0000256" key="6">
    <source>
        <dbReference type="ARBA" id="ARBA00022692"/>
    </source>
</evidence>
<evidence type="ECO:0000256" key="4">
    <source>
        <dbReference type="ARBA" id="ARBA00022519"/>
    </source>
</evidence>
<dbReference type="PANTHER" id="PTHR30558">
    <property type="entry name" value="EXBD MEMBRANE COMPONENT OF PMF-DRIVEN MACROMOLECULE IMPORT SYSTEM"/>
    <property type="match status" value="1"/>
</dbReference>
<dbReference type="GO" id="GO:0005886">
    <property type="term" value="C:plasma membrane"/>
    <property type="evidence" value="ECO:0007669"/>
    <property type="project" value="UniProtKB-SubCell"/>
</dbReference>
<dbReference type="GO" id="GO:0015031">
    <property type="term" value="P:protein transport"/>
    <property type="evidence" value="ECO:0007669"/>
    <property type="project" value="InterPro"/>
</dbReference>
<evidence type="ECO:0000256" key="10">
    <source>
        <dbReference type="HAMAP-Rule" id="MF_02203"/>
    </source>
</evidence>
<protein>
    <recommendedName>
        <fullName evidence="10">Tol-Pal system protein TolR</fullName>
    </recommendedName>
</protein>
<dbReference type="GO" id="GO:0051301">
    <property type="term" value="P:cell division"/>
    <property type="evidence" value="ECO:0007669"/>
    <property type="project" value="UniProtKB-UniRule"/>
</dbReference>
<keyword evidence="9 10" id="KW-0131">Cell cycle</keyword>
<gene>
    <name evidence="10" type="primary">tolR</name>
    <name evidence="11" type="ORF">Thini_1812</name>
</gene>
<keyword evidence="12" id="KW-1185">Reference proteome</keyword>
<keyword evidence="7 10" id="KW-1133">Transmembrane helix</keyword>
<evidence type="ECO:0000256" key="5">
    <source>
        <dbReference type="ARBA" id="ARBA00022618"/>
    </source>
</evidence>
<keyword evidence="6 10" id="KW-0812">Transmembrane</keyword>
<dbReference type="RefSeq" id="WP_002708324.1">
    <property type="nucleotide sequence ID" value="NZ_JH651384.1"/>
</dbReference>
<keyword evidence="3 10" id="KW-1003">Cell membrane</keyword>
<dbReference type="InterPro" id="IPR014168">
    <property type="entry name" value="Tol-Pal_TolR"/>
</dbReference>
<keyword evidence="5 10" id="KW-0132">Cell division</keyword>
<evidence type="ECO:0000313" key="11">
    <source>
        <dbReference type="EMBL" id="EIJ34393.1"/>
    </source>
</evidence>
<dbReference type="OrthoDB" id="9798629at2"/>
<keyword evidence="8 10" id="KW-0472">Membrane</keyword>